<accession>A0A6J6EPY2</accession>
<dbReference type="AlphaFoldDB" id="A0A6J6EPY2"/>
<organism evidence="2">
    <name type="scientific">freshwater metagenome</name>
    <dbReference type="NCBI Taxonomy" id="449393"/>
    <lineage>
        <taxon>unclassified sequences</taxon>
        <taxon>metagenomes</taxon>
        <taxon>ecological metagenomes</taxon>
    </lineage>
</organism>
<evidence type="ECO:0000256" key="1">
    <source>
        <dbReference type="SAM" id="MobiDB-lite"/>
    </source>
</evidence>
<reference evidence="2" key="1">
    <citation type="submission" date="2020-05" db="EMBL/GenBank/DDBJ databases">
        <authorList>
            <person name="Chiriac C."/>
            <person name="Salcher M."/>
            <person name="Ghai R."/>
            <person name="Kavagutti S V."/>
        </authorList>
    </citation>
    <scope>NUCLEOTIDE SEQUENCE</scope>
</reference>
<name>A0A6J6EPY2_9ZZZZ</name>
<gene>
    <name evidence="2" type="ORF">UFOPK1493_02894</name>
</gene>
<protein>
    <submittedName>
        <fullName evidence="2">Unannotated protein</fullName>
    </submittedName>
</protein>
<feature type="region of interest" description="Disordered" evidence="1">
    <location>
        <begin position="1"/>
        <end position="22"/>
    </location>
</feature>
<dbReference type="EMBL" id="CAEZSR010000136">
    <property type="protein sequence ID" value="CAB4578590.1"/>
    <property type="molecule type" value="Genomic_DNA"/>
</dbReference>
<evidence type="ECO:0000313" key="2">
    <source>
        <dbReference type="EMBL" id="CAB4578590.1"/>
    </source>
</evidence>
<proteinExistence type="predicted"/>
<feature type="compositionally biased region" description="Pro residues" evidence="1">
    <location>
        <begin position="1"/>
        <end position="15"/>
    </location>
</feature>
<sequence>MSFFPGPFPGPPTDPGPGGRSRIPRARVDPILCADDALSLIALVIHRPLVHETVVIALDHSSRGSVITVVGHGPHHDLCDTLDTFGAVADLEGAAGLVVATVRPHDAIRPGDIDDWLDASALADSWGLVLFEWFVVGPFGAECPRDLIGEPERWWPLAS</sequence>